<reference evidence="1" key="1">
    <citation type="submission" date="2015-04" db="UniProtKB">
        <authorList>
            <consortium name="EnsemblPlants"/>
        </authorList>
    </citation>
    <scope>IDENTIFICATION</scope>
</reference>
<dbReference type="EnsemblPlants" id="OPUNC03G32530.1">
    <property type="protein sequence ID" value="OPUNC03G32530.1"/>
    <property type="gene ID" value="OPUNC03G32530"/>
</dbReference>
<dbReference type="HOGENOM" id="CLU_2626235_0_0_1"/>
<organism evidence="1">
    <name type="scientific">Oryza punctata</name>
    <name type="common">Red rice</name>
    <dbReference type="NCBI Taxonomy" id="4537"/>
    <lineage>
        <taxon>Eukaryota</taxon>
        <taxon>Viridiplantae</taxon>
        <taxon>Streptophyta</taxon>
        <taxon>Embryophyta</taxon>
        <taxon>Tracheophyta</taxon>
        <taxon>Spermatophyta</taxon>
        <taxon>Magnoliopsida</taxon>
        <taxon>Liliopsida</taxon>
        <taxon>Poales</taxon>
        <taxon>Poaceae</taxon>
        <taxon>BOP clade</taxon>
        <taxon>Oryzoideae</taxon>
        <taxon>Oryzeae</taxon>
        <taxon>Oryzinae</taxon>
        <taxon>Oryza</taxon>
    </lineage>
</organism>
<dbReference type="Proteomes" id="UP000026962">
    <property type="component" value="Chromosome 3"/>
</dbReference>
<protein>
    <submittedName>
        <fullName evidence="1">Uncharacterized protein</fullName>
    </submittedName>
</protein>
<sequence length="78" mass="8731">MPPPNVRSSPPQQTPRHYAMTHGAWSSKRYRPIWSVVTYTGAWLLANSDGILDFLGTVFRVESEVSGCEQKKSQVASH</sequence>
<keyword evidence="2" id="KW-1185">Reference proteome</keyword>
<evidence type="ECO:0000313" key="1">
    <source>
        <dbReference type="EnsemblPlants" id="OPUNC03G32530.1"/>
    </source>
</evidence>
<dbReference type="AlphaFoldDB" id="A0A0E0KJH6"/>
<name>A0A0E0KJH6_ORYPU</name>
<proteinExistence type="predicted"/>
<dbReference type="Gramene" id="OPUNC03G32530.1">
    <property type="protein sequence ID" value="OPUNC03G32530.1"/>
    <property type="gene ID" value="OPUNC03G32530"/>
</dbReference>
<accession>A0A0E0KJH6</accession>
<reference evidence="1" key="2">
    <citation type="submission" date="2018-05" db="EMBL/GenBank/DDBJ databases">
        <title>OpunRS2 (Oryza punctata Reference Sequence Version 2).</title>
        <authorList>
            <person name="Zhang J."/>
            <person name="Kudrna D."/>
            <person name="Lee S."/>
            <person name="Talag J."/>
            <person name="Welchert J."/>
            <person name="Wing R.A."/>
        </authorList>
    </citation>
    <scope>NUCLEOTIDE SEQUENCE [LARGE SCALE GENOMIC DNA]</scope>
</reference>
<evidence type="ECO:0000313" key="2">
    <source>
        <dbReference type="Proteomes" id="UP000026962"/>
    </source>
</evidence>